<evidence type="ECO:0000313" key="8">
    <source>
        <dbReference type="EMBL" id="MQT11239.1"/>
    </source>
</evidence>
<dbReference type="Gene3D" id="2.40.110.20">
    <property type="match status" value="1"/>
</dbReference>
<dbReference type="Pfam" id="PF18158">
    <property type="entry name" value="AidB_N"/>
    <property type="match status" value="1"/>
</dbReference>
<dbReference type="AlphaFoldDB" id="A0A6A7XZS4"/>
<feature type="domain" description="Adaptive response protein AidB N-terminal" evidence="7">
    <location>
        <begin position="13"/>
        <end position="170"/>
    </location>
</feature>
<sequence>MPGEAIDIYEAINQPPPSFGRNLFETDPILIGALETLLGSEVEGELGRIGAYWGSAEAFELARLANENAPVLNTFDRYGRRQDSVEFHPAYHALMRRSVENGLHSAIWEEDSDLAGHRHAVRAAALYMTSQTEGGHVFALSTTSAAVAALRANRPVMGDWLKFVRTRRYDHRPLAKEDKHGVTIAVAFAEREAGTDLRAVATRAEPVEEGVWRLDGHKWFVSSPMADAFVVLAQTPQGPSLFLVPRVTDDGLPNGVRLDRLKAKLGNRANATAEIAFDGALGHLLGEPGRGITVAAPLSALVRLDGALAAAGLMRAGLVEAVHYARHRRVFGSLLIEEPLMLRVLADLALDSLAATALVMRLALAYDAGAKDPHEAAFARIMTPAAKYWITKTAPAFLQEAMECVGGNGCVEDGLLPRLYRDAPLHALWGGGGNLLCLEIARMVSSDPAALNAALAEIARDVDVDGPISVVDIRSAAAAAVSDPGTSRILTEQLALAGAAAALHKFAPRVLADAFVAGRLAGSWRATYGIAESRFDTAAIVDFAVQQ</sequence>
<dbReference type="GO" id="GO:0003995">
    <property type="term" value="F:acyl-CoA dehydrogenase activity"/>
    <property type="evidence" value="ECO:0007669"/>
    <property type="project" value="TreeGrafter"/>
</dbReference>
<proteinExistence type="inferred from homology"/>
<dbReference type="InterPro" id="IPR052904">
    <property type="entry name" value="Acyl-CoA_dehydrogenase-like"/>
</dbReference>
<dbReference type="EMBL" id="VWNA01000001">
    <property type="protein sequence ID" value="MQT11239.1"/>
    <property type="molecule type" value="Genomic_DNA"/>
</dbReference>
<gene>
    <name evidence="8" type="ORF">F0357_00830</name>
</gene>
<feature type="domain" description="Acyl-CoA oxidase/dehydrogenase middle" evidence="6">
    <location>
        <begin position="185"/>
        <end position="278"/>
    </location>
</feature>
<dbReference type="SUPFAM" id="SSF47203">
    <property type="entry name" value="Acyl-CoA dehydrogenase C-terminal domain-like"/>
    <property type="match status" value="1"/>
</dbReference>
<dbReference type="Pfam" id="PF00441">
    <property type="entry name" value="Acyl-CoA_dh_1"/>
    <property type="match status" value="1"/>
</dbReference>
<dbReference type="InterPro" id="IPR009075">
    <property type="entry name" value="AcylCo_DH/oxidase_C"/>
</dbReference>
<evidence type="ECO:0000259" key="5">
    <source>
        <dbReference type="Pfam" id="PF00441"/>
    </source>
</evidence>
<dbReference type="Gene3D" id="1.20.140.10">
    <property type="entry name" value="Butyryl-CoA Dehydrogenase, subunit A, domain 3"/>
    <property type="match status" value="1"/>
</dbReference>
<dbReference type="InterPro" id="IPR041504">
    <property type="entry name" value="AidB_N"/>
</dbReference>
<keyword evidence="9" id="KW-1185">Reference proteome</keyword>
<dbReference type="PANTHER" id="PTHR42707">
    <property type="entry name" value="ACYL-COA DEHYDROGENASE"/>
    <property type="match status" value="1"/>
</dbReference>
<keyword evidence="2 4" id="KW-0285">Flavoprotein</keyword>
<organism evidence="8 9">
    <name type="scientific">Segnochrobactrum spirostomi</name>
    <dbReference type="NCBI Taxonomy" id="2608987"/>
    <lineage>
        <taxon>Bacteria</taxon>
        <taxon>Pseudomonadati</taxon>
        <taxon>Pseudomonadota</taxon>
        <taxon>Alphaproteobacteria</taxon>
        <taxon>Hyphomicrobiales</taxon>
        <taxon>Segnochrobactraceae</taxon>
        <taxon>Segnochrobactrum</taxon>
    </lineage>
</organism>
<evidence type="ECO:0000256" key="3">
    <source>
        <dbReference type="ARBA" id="ARBA00022827"/>
    </source>
</evidence>
<dbReference type="Proteomes" id="UP000332515">
    <property type="component" value="Unassembled WGS sequence"/>
</dbReference>
<protein>
    <submittedName>
        <fullName evidence="8">DNA alkylation response protein</fullName>
    </submittedName>
</protein>
<dbReference type="Gene3D" id="6.10.250.600">
    <property type="match status" value="1"/>
</dbReference>
<accession>A0A6A7XZS4</accession>
<dbReference type="PANTHER" id="PTHR42707:SF3">
    <property type="entry name" value="ACYL-COA DEHYDROGENASE AIDB-RELATED"/>
    <property type="match status" value="1"/>
</dbReference>
<evidence type="ECO:0000259" key="7">
    <source>
        <dbReference type="Pfam" id="PF18158"/>
    </source>
</evidence>
<feature type="domain" description="Acyl-CoA dehydrogenase/oxidase C-terminal" evidence="5">
    <location>
        <begin position="289"/>
        <end position="443"/>
    </location>
</feature>
<evidence type="ECO:0000259" key="6">
    <source>
        <dbReference type="Pfam" id="PF02770"/>
    </source>
</evidence>
<comment type="cofactor">
    <cofactor evidence="4">
        <name>FAD</name>
        <dbReference type="ChEBI" id="CHEBI:57692"/>
    </cofactor>
</comment>
<comment type="caution">
    <text evidence="8">The sequence shown here is derived from an EMBL/GenBank/DDBJ whole genome shotgun (WGS) entry which is preliminary data.</text>
</comment>
<evidence type="ECO:0000313" key="9">
    <source>
        <dbReference type="Proteomes" id="UP000332515"/>
    </source>
</evidence>
<keyword evidence="3 4" id="KW-0274">FAD</keyword>
<comment type="similarity">
    <text evidence="1 4">Belongs to the acyl-CoA dehydrogenase family.</text>
</comment>
<keyword evidence="4" id="KW-0560">Oxidoreductase</keyword>
<evidence type="ECO:0000256" key="1">
    <source>
        <dbReference type="ARBA" id="ARBA00009347"/>
    </source>
</evidence>
<dbReference type="Pfam" id="PF02770">
    <property type="entry name" value="Acyl-CoA_dh_M"/>
    <property type="match status" value="1"/>
</dbReference>
<dbReference type="SUPFAM" id="SSF56645">
    <property type="entry name" value="Acyl-CoA dehydrogenase NM domain-like"/>
    <property type="match status" value="1"/>
</dbReference>
<dbReference type="InterPro" id="IPR006091">
    <property type="entry name" value="Acyl-CoA_Oxase/DH_mid-dom"/>
</dbReference>
<evidence type="ECO:0000256" key="2">
    <source>
        <dbReference type="ARBA" id="ARBA00022630"/>
    </source>
</evidence>
<reference evidence="8 9" key="1">
    <citation type="submission" date="2019-09" db="EMBL/GenBank/DDBJ databases">
        <title>Segnochrobactrum spirostomi gen. nov., sp. nov., isolated from the ciliate Spirostomum cf. yagiui and description of a novel family, Segnochrobactraceae fam. nov. within the order Rhizobiales of the class Alphaproteobacteria.</title>
        <authorList>
            <person name="Akter S."/>
            <person name="Shazib S.U.A."/>
            <person name="Shin M.K."/>
        </authorList>
    </citation>
    <scope>NUCLEOTIDE SEQUENCE [LARGE SCALE GENOMIC DNA]</scope>
    <source>
        <strain evidence="8 9">Sp-1</strain>
    </source>
</reference>
<dbReference type="InterPro" id="IPR036250">
    <property type="entry name" value="AcylCo_DH-like_C"/>
</dbReference>
<name>A0A6A7XZS4_9HYPH</name>
<evidence type="ECO:0000256" key="4">
    <source>
        <dbReference type="RuleBase" id="RU362125"/>
    </source>
</evidence>
<dbReference type="InterPro" id="IPR009100">
    <property type="entry name" value="AcylCoA_DH/oxidase_NM_dom_sf"/>
</dbReference>